<dbReference type="GO" id="GO:0032991">
    <property type="term" value="C:protein-containing complex"/>
    <property type="evidence" value="ECO:0007669"/>
    <property type="project" value="UniProtKB-ARBA"/>
</dbReference>
<feature type="compositionally biased region" description="Basic and acidic residues" evidence="8">
    <location>
        <begin position="91"/>
        <end position="101"/>
    </location>
</feature>
<dbReference type="InterPro" id="IPR036864">
    <property type="entry name" value="Zn2-C6_fun-type_DNA-bd_sf"/>
</dbReference>
<dbReference type="GO" id="GO:0000981">
    <property type="term" value="F:DNA-binding transcription factor activity, RNA polymerase II-specific"/>
    <property type="evidence" value="ECO:0007669"/>
    <property type="project" value="InterPro"/>
</dbReference>
<feature type="region of interest" description="Disordered" evidence="8">
    <location>
        <begin position="82"/>
        <end position="115"/>
    </location>
</feature>
<feature type="compositionally biased region" description="Polar residues" evidence="8">
    <location>
        <begin position="803"/>
        <end position="824"/>
    </location>
</feature>
<proteinExistence type="inferred from homology"/>
<feature type="compositionally biased region" description="Polar residues" evidence="8">
    <location>
        <begin position="757"/>
        <end position="785"/>
    </location>
</feature>
<keyword evidence="4" id="KW-0175">Coiled coil</keyword>
<dbReference type="InterPro" id="IPR052780">
    <property type="entry name" value="AAA_Catabolism_Regulators"/>
</dbReference>
<dbReference type="GO" id="GO:0009074">
    <property type="term" value="P:aromatic amino acid family catabolic process"/>
    <property type="evidence" value="ECO:0007669"/>
    <property type="project" value="TreeGrafter"/>
</dbReference>
<dbReference type="PROSITE" id="PS00463">
    <property type="entry name" value="ZN2_CY6_FUNGAL_1"/>
    <property type="match status" value="1"/>
</dbReference>
<feature type="region of interest" description="Disordered" evidence="8">
    <location>
        <begin position="728"/>
        <end position="785"/>
    </location>
</feature>
<dbReference type="InterPro" id="IPR001138">
    <property type="entry name" value="Zn2Cys6_DnaBD"/>
</dbReference>
<dbReference type="SUPFAM" id="SSF57701">
    <property type="entry name" value="Zn2/Cys6 DNA-binding domain"/>
    <property type="match status" value="1"/>
</dbReference>
<dbReference type="PANTHER" id="PTHR31644:SF2">
    <property type="entry name" value="TRANSCRIPTIONAL ACTIVATOR ARO80-RELATED"/>
    <property type="match status" value="1"/>
</dbReference>
<keyword evidence="6" id="KW-0804">Transcription</keyword>
<protein>
    <recommendedName>
        <fullName evidence="2">Autophagy-related protein 14</fullName>
    </recommendedName>
</protein>
<reference evidence="10 11" key="1">
    <citation type="submission" date="2015-05" db="EMBL/GenBank/DDBJ databases">
        <title>Distinctive expansion of gene families associated with plant cell wall degradation and secondary metabolism in the genomes of grapevine trunk pathogens.</title>
        <authorList>
            <person name="Lawrence D.P."/>
            <person name="Travadon R."/>
            <person name="Rolshausen P.E."/>
            <person name="Baumgartner K."/>
        </authorList>
    </citation>
    <scope>NUCLEOTIDE SEQUENCE [LARGE SCALE GENOMIC DNA]</scope>
    <source>
        <strain evidence="10">UCRPC4</strain>
    </source>
</reference>
<dbReference type="CDD" id="cd00067">
    <property type="entry name" value="GAL4"/>
    <property type="match status" value="1"/>
</dbReference>
<evidence type="ECO:0000256" key="8">
    <source>
        <dbReference type="SAM" id="MobiDB-lite"/>
    </source>
</evidence>
<dbReference type="Pfam" id="PF00172">
    <property type="entry name" value="Zn_clus"/>
    <property type="match status" value="1"/>
</dbReference>
<sequence>MDASPDQDVFSQDSSGRRERPFLLPWNRRVRHLHGISIRNLDVTTQERFKGRTITDDENVPSALRSPLKLLARNEVQTLQHSQSFSSLKSHGKDRFSHPDKASTSYGELMSSGDRPRIGKMRRRSTLYCPDPIYVSEEIEDAMNPTFRAFDLNGLGPELSRSDKVTVKLWAKSSGSERYLLVLTLDLSLRSLQYIGKTLDNFHHPLPANCVLFHMSDGIYTSFTDLPPIEHPIALLESGQARNTSVGEQFTASFDALMRLANLDECIQDALTTREEIESQMNAILKEKHTDVEAQRDVARAEDTLHQMVRTATAQRRQLRNEQKAKDDMRKSLDARRSAMSVAREEQERTIPRLSQLEDAIHATTSHLTKISERSAGQIRRVCEDLQTILPIESIPNRPLQFSIRGLPLPNSKFDDIDDRDIVAAALGFTCHLVSLLSQYLSVPLPYPIQHLASTSLIEDPISVGLPQRIYPLYPINVSYRFEYAVFLLNKDIEFLMNRYNLRMLDIRHTLPNLKYLVYVLTAGSGEIPARKAGGVKGLITGRMSPSLSRQSSEGSVSNGAAKLQPDRSIDVDFGQTYLDQKPDQYWLAEDKQLVPSAAYRSFGFSDTYGSERIDGHSARQTSEVEEPIANQGNFMDHIKAASTFRSEGLYMAAAMAEDQQPYMPDDGYAATTRTSASPPPVAHRRGYQACDACRKRKVKCDLGSVDNPEDPPCARCKRERRPCNFSETRRKRRLDQDNSEGPETSKRRLTADDSDMTPSRASGTSPQGYSWSPTPNANHTQYSTLPTSETHIGHLRTEDSSPYRQMAGQNGTSRLSAQQHSVPNQSVASLLHPNISTSHEALHLLSVAAGQSEEATRQNSKNQNENTPSSANVLPSPVSRLTENGSRAGFNRISSESQTDGIAGNASDGHFQDALGVWSRMKFVHSGLISAHEAIDYINYFYDHLAPLTPVALPDYRDPSTHLQLLVDEPILAVTMLSIASRHMKLQGAGSASRDFFVHDRIYASLANMLQKLMWAQEQFGGGFTGGGKVKIYEQKSGRITWKGSYRTLGTIEALMLLSEWHPRGLHFPPSDDDNRLLDMDYSILDEKDGTTSRAPSARASSTRESHYSAYIEPAWRCDRMSWTMLGLARSLAMELGLFDQFEKCTDGTESVIDEQCVRRRRVRLLLSTYIITHSGRMGIPADLPASLWEDAALTDPLATAKRRGRCNIIDAMQASWSDLVQLIHQLNNDIFLWKQRRQEIISSGKYVKVIEEVIPKMDSWMAKFDKVMVEEPLRTVILLEAYSVYLHVNGLALQASVEEVTNFQPREAQSTYEASGANNSTAPSATGLNPQVEALLRVQLRHGKYIRATADAARNILRLCLERLVPDNRLKHTPARALFRVTSGLLFSMKCFTFGAAESDMRETTELVKKCVFAMRAQAVDDVHIISQIANFADTLVRNIGLTMVCVSFPGTLSGATSRDRTPAHSMEQTSSNLSMERISQQSQVYHNTAGQYGYNLDNNAAVDLTASHPLQAAMDMGSLMPPEQYNRFLNGLECSPMQDQNMNGNLMADGDPWFALGLDPLMNSSDKDVSNGYGGLGPVVGERELLDVLTIDQSSTSWPAHMQFHDGNF</sequence>
<feature type="compositionally biased region" description="Polar residues" evidence="8">
    <location>
        <begin position="1469"/>
        <end position="1478"/>
    </location>
</feature>
<name>A0A0G2EDZ1_PHACM</name>
<dbReference type="OrthoDB" id="72772at2759"/>
<feature type="region of interest" description="Disordered" evidence="8">
    <location>
        <begin position="666"/>
        <end position="685"/>
    </location>
</feature>
<gene>
    <name evidence="10" type="ORF">UCRPC4_g03818</name>
</gene>
<feature type="region of interest" description="Disordered" evidence="8">
    <location>
        <begin position="314"/>
        <end position="351"/>
    </location>
</feature>
<dbReference type="PROSITE" id="PS50048">
    <property type="entry name" value="ZN2_CY6_FUNGAL_2"/>
    <property type="match status" value="1"/>
</dbReference>
<evidence type="ECO:0000256" key="2">
    <source>
        <dbReference type="ARBA" id="ARBA00013807"/>
    </source>
</evidence>
<dbReference type="Proteomes" id="UP000053317">
    <property type="component" value="Unassembled WGS sequence"/>
</dbReference>
<feature type="compositionally biased region" description="Basic and acidic residues" evidence="8">
    <location>
        <begin position="319"/>
        <end position="351"/>
    </location>
</feature>
<feature type="compositionally biased region" description="Polar residues" evidence="8">
    <location>
        <begin position="858"/>
        <end position="886"/>
    </location>
</feature>
<keyword evidence="11" id="KW-1185">Reference proteome</keyword>
<evidence type="ECO:0000313" key="10">
    <source>
        <dbReference type="EMBL" id="KKY21122.1"/>
    </source>
</evidence>
<evidence type="ECO:0000256" key="5">
    <source>
        <dbReference type="ARBA" id="ARBA00023125"/>
    </source>
</evidence>
<dbReference type="EMBL" id="LCWF01000087">
    <property type="protein sequence ID" value="KKY21122.1"/>
    <property type="molecule type" value="Genomic_DNA"/>
</dbReference>
<accession>A0A0G2EDZ1</accession>
<evidence type="ECO:0000256" key="6">
    <source>
        <dbReference type="ARBA" id="ARBA00023163"/>
    </source>
</evidence>
<dbReference type="Pfam" id="PF10186">
    <property type="entry name" value="ATG14"/>
    <property type="match status" value="1"/>
</dbReference>
<keyword evidence="3" id="KW-0805">Transcription regulation</keyword>
<evidence type="ECO:0000256" key="1">
    <source>
        <dbReference type="ARBA" id="ARBA00009574"/>
    </source>
</evidence>
<dbReference type="GO" id="GO:0005737">
    <property type="term" value="C:cytoplasm"/>
    <property type="evidence" value="ECO:0007669"/>
    <property type="project" value="UniProtKB-ARBA"/>
</dbReference>
<dbReference type="GO" id="GO:0005634">
    <property type="term" value="C:nucleus"/>
    <property type="evidence" value="ECO:0007669"/>
    <property type="project" value="TreeGrafter"/>
</dbReference>
<dbReference type="PANTHER" id="PTHR31644">
    <property type="entry name" value="TRANSCRIPTIONAL ACTIVATOR ARO80-RELATED"/>
    <property type="match status" value="1"/>
</dbReference>
<evidence type="ECO:0000256" key="7">
    <source>
        <dbReference type="ARBA" id="ARBA00023242"/>
    </source>
</evidence>
<reference evidence="10 11" key="2">
    <citation type="submission" date="2015-05" db="EMBL/GenBank/DDBJ databases">
        <authorList>
            <person name="Morales-Cruz A."/>
            <person name="Amrine K.C."/>
            <person name="Cantu D."/>
        </authorList>
    </citation>
    <scope>NUCLEOTIDE SEQUENCE [LARGE SCALE GENOMIC DNA]</scope>
    <source>
        <strain evidence="10">UCRPC4</strain>
    </source>
</reference>
<dbReference type="SMART" id="SM00066">
    <property type="entry name" value="GAL4"/>
    <property type="match status" value="1"/>
</dbReference>
<evidence type="ECO:0000256" key="3">
    <source>
        <dbReference type="ARBA" id="ARBA00023015"/>
    </source>
</evidence>
<evidence type="ECO:0000259" key="9">
    <source>
        <dbReference type="PROSITE" id="PS50048"/>
    </source>
</evidence>
<organism evidence="10 11">
    <name type="scientific">Phaeomoniella chlamydospora</name>
    <name type="common">Phaeoacremonium chlamydosporum</name>
    <dbReference type="NCBI Taxonomy" id="158046"/>
    <lineage>
        <taxon>Eukaryota</taxon>
        <taxon>Fungi</taxon>
        <taxon>Dikarya</taxon>
        <taxon>Ascomycota</taxon>
        <taxon>Pezizomycotina</taxon>
        <taxon>Eurotiomycetes</taxon>
        <taxon>Chaetothyriomycetidae</taxon>
        <taxon>Phaeomoniellales</taxon>
        <taxon>Phaeomoniellaceae</taxon>
        <taxon>Phaeomoniella</taxon>
    </lineage>
</organism>
<feature type="region of interest" description="Disordered" evidence="8">
    <location>
        <begin position="851"/>
        <end position="906"/>
    </location>
</feature>
<dbReference type="GO" id="GO:0045944">
    <property type="term" value="P:positive regulation of transcription by RNA polymerase II"/>
    <property type="evidence" value="ECO:0007669"/>
    <property type="project" value="TreeGrafter"/>
</dbReference>
<evidence type="ECO:0000256" key="4">
    <source>
        <dbReference type="ARBA" id="ARBA00023054"/>
    </source>
</evidence>
<evidence type="ECO:0000313" key="11">
    <source>
        <dbReference type="Proteomes" id="UP000053317"/>
    </source>
</evidence>
<dbReference type="GO" id="GO:0008270">
    <property type="term" value="F:zinc ion binding"/>
    <property type="evidence" value="ECO:0007669"/>
    <property type="project" value="InterPro"/>
</dbReference>
<keyword evidence="7" id="KW-0539">Nucleus</keyword>
<feature type="region of interest" description="Disordered" evidence="8">
    <location>
        <begin position="1458"/>
        <end position="1478"/>
    </location>
</feature>
<feature type="region of interest" description="Disordered" evidence="8">
    <location>
        <begin position="797"/>
        <end position="824"/>
    </location>
</feature>
<dbReference type="Gene3D" id="4.10.240.10">
    <property type="entry name" value="Zn(2)-C6 fungal-type DNA-binding domain"/>
    <property type="match status" value="1"/>
</dbReference>
<keyword evidence="5" id="KW-0238">DNA-binding</keyword>
<comment type="similarity">
    <text evidence="1">Belongs to the ATG14 family.</text>
</comment>
<dbReference type="InterPro" id="IPR018791">
    <property type="entry name" value="UV_resistance/autophagy_Atg14"/>
</dbReference>
<comment type="caution">
    <text evidence="10">The sequence shown here is derived from an EMBL/GenBank/DDBJ whole genome shotgun (WGS) entry which is preliminary data.</text>
</comment>
<feature type="domain" description="Zn(2)-C6 fungal-type" evidence="9">
    <location>
        <begin position="690"/>
        <end position="726"/>
    </location>
</feature>
<dbReference type="GO" id="GO:0003677">
    <property type="term" value="F:DNA binding"/>
    <property type="evidence" value="ECO:0007669"/>
    <property type="project" value="UniProtKB-KW"/>
</dbReference>